<accession>A0A8T2U164</accession>
<evidence type="ECO:0000313" key="2">
    <source>
        <dbReference type="Proteomes" id="UP000825935"/>
    </source>
</evidence>
<dbReference type="Proteomes" id="UP000825935">
    <property type="component" value="Chromosome 10"/>
</dbReference>
<dbReference type="AlphaFoldDB" id="A0A8T2U164"/>
<proteinExistence type="predicted"/>
<keyword evidence="2" id="KW-1185">Reference proteome</keyword>
<dbReference type="EMBL" id="CM035415">
    <property type="protein sequence ID" value="KAH7428378.1"/>
    <property type="molecule type" value="Genomic_DNA"/>
</dbReference>
<comment type="caution">
    <text evidence="1">The sequence shown here is derived from an EMBL/GenBank/DDBJ whole genome shotgun (WGS) entry which is preliminary data.</text>
</comment>
<gene>
    <name evidence="1" type="ORF">KP509_10G089600</name>
</gene>
<organism evidence="1 2">
    <name type="scientific">Ceratopteris richardii</name>
    <name type="common">Triangle waterfern</name>
    <dbReference type="NCBI Taxonomy" id="49495"/>
    <lineage>
        <taxon>Eukaryota</taxon>
        <taxon>Viridiplantae</taxon>
        <taxon>Streptophyta</taxon>
        <taxon>Embryophyta</taxon>
        <taxon>Tracheophyta</taxon>
        <taxon>Polypodiopsida</taxon>
        <taxon>Polypodiidae</taxon>
        <taxon>Polypodiales</taxon>
        <taxon>Pteridineae</taxon>
        <taxon>Pteridaceae</taxon>
        <taxon>Parkerioideae</taxon>
        <taxon>Ceratopteris</taxon>
    </lineage>
</organism>
<sequence>MMVASPASLCKPHTGHLSLSFDILSTAPFAHVCRMSPNHAAPPSPKFHGQDKVSYDRRNFAYAHLCLHRHTLFLRQHRLESLHLSYSVQAANYGSFSLSTSLSVWNMPRRPSPTGVLSLYLCCSCELPHLFLCLSLQLSDLSRCTLSLSLDAQPQQYLPLSLSSLVPLLSPTYSFSAVISLTSSQKSLSANRARGSLHSASTVKVSLSSSTAIISPPLMSAGPRCPCASS</sequence>
<evidence type="ECO:0000313" key="1">
    <source>
        <dbReference type="EMBL" id="KAH7428378.1"/>
    </source>
</evidence>
<reference evidence="1" key="1">
    <citation type="submission" date="2021-08" db="EMBL/GenBank/DDBJ databases">
        <title>WGS assembly of Ceratopteris richardii.</title>
        <authorList>
            <person name="Marchant D.B."/>
            <person name="Chen G."/>
            <person name="Jenkins J."/>
            <person name="Shu S."/>
            <person name="Leebens-Mack J."/>
            <person name="Grimwood J."/>
            <person name="Schmutz J."/>
            <person name="Soltis P."/>
            <person name="Soltis D."/>
            <person name="Chen Z.-H."/>
        </authorList>
    </citation>
    <scope>NUCLEOTIDE SEQUENCE</scope>
    <source>
        <strain evidence="1">Whitten #5841</strain>
        <tissue evidence="1">Leaf</tissue>
    </source>
</reference>
<protein>
    <submittedName>
        <fullName evidence="1">Uncharacterized protein</fullName>
    </submittedName>
</protein>
<name>A0A8T2U164_CERRI</name>